<dbReference type="AlphaFoldDB" id="A0A919CDT0"/>
<dbReference type="Proteomes" id="UP000638353">
    <property type="component" value="Unassembled WGS sequence"/>
</dbReference>
<accession>A0A919CDT0</accession>
<comment type="caution">
    <text evidence="3">The sequence shown here is derived from an EMBL/GenBank/DDBJ whole genome shotgun (WGS) entry which is preliminary data.</text>
</comment>
<sequence length="114" mass="13132">MAISAHDSTARTTCHRTKRQTAYDLSHTNTTDRHVNAWMAHDLHRVGGARPGARRPLFPASTRNRTQEAPVPKKTRAQRPDRSRIVTRAVVLFSVLPYWIALQRDHWKARKSTR</sequence>
<dbReference type="EMBL" id="BMVC01000020">
    <property type="protein sequence ID" value="GHD13658.1"/>
    <property type="molecule type" value="Genomic_DNA"/>
</dbReference>
<gene>
    <name evidence="3" type="ORF">GCM10010334_72040</name>
</gene>
<proteinExistence type="predicted"/>
<feature type="transmembrane region" description="Helical" evidence="2">
    <location>
        <begin position="85"/>
        <end position="102"/>
    </location>
</feature>
<evidence type="ECO:0000256" key="2">
    <source>
        <dbReference type="SAM" id="Phobius"/>
    </source>
</evidence>
<evidence type="ECO:0000313" key="4">
    <source>
        <dbReference type="Proteomes" id="UP000638353"/>
    </source>
</evidence>
<evidence type="ECO:0000256" key="1">
    <source>
        <dbReference type="SAM" id="MobiDB-lite"/>
    </source>
</evidence>
<name>A0A919CDT0_9ACTN</name>
<evidence type="ECO:0000313" key="3">
    <source>
        <dbReference type="EMBL" id="GHD13658.1"/>
    </source>
</evidence>
<feature type="region of interest" description="Disordered" evidence="1">
    <location>
        <begin position="46"/>
        <end position="82"/>
    </location>
</feature>
<protein>
    <submittedName>
        <fullName evidence="3">Uncharacterized protein</fullName>
    </submittedName>
</protein>
<reference evidence="3" key="1">
    <citation type="journal article" date="2014" name="Int. J. Syst. Evol. Microbiol.">
        <title>Complete genome sequence of Corynebacterium casei LMG S-19264T (=DSM 44701T), isolated from a smear-ripened cheese.</title>
        <authorList>
            <consortium name="US DOE Joint Genome Institute (JGI-PGF)"/>
            <person name="Walter F."/>
            <person name="Albersmeier A."/>
            <person name="Kalinowski J."/>
            <person name="Ruckert C."/>
        </authorList>
    </citation>
    <scope>NUCLEOTIDE SEQUENCE</scope>
    <source>
        <strain evidence="3">JCM 4637</strain>
    </source>
</reference>
<organism evidence="3 4">
    <name type="scientific">Streptomyces finlayi</name>
    <dbReference type="NCBI Taxonomy" id="67296"/>
    <lineage>
        <taxon>Bacteria</taxon>
        <taxon>Bacillati</taxon>
        <taxon>Actinomycetota</taxon>
        <taxon>Actinomycetes</taxon>
        <taxon>Kitasatosporales</taxon>
        <taxon>Streptomycetaceae</taxon>
        <taxon>Streptomyces</taxon>
    </lineage>
</organism>
<keyword evidence="2" id="KW-0812">Transmembrane</keyword>
<keyword evidence="2" id="KW-0472">Membrane</keyword>
<keyword evidence="2" id="KW-1133">Transmembrane helix</keyword>
<reference evidence="3" key="2">
    <citation type="submission" date="2020-09" db="EMBL/GenBank/DDBJ databases">
        <authorList>
            <person name="Sun Q."/>
            <person name="Ohkuma M."/>
        </authorList>
    </citation>
    <scope>NUCLEOTIDE SEQUENCE</scope>
    <source>
        <strain evidence="3">JCM 4637</strain>
    </source>
</reference>